<dbReference type="GO" id="GO:0003676">
    <property type="term" value="F:nucleic acid binding"/>
    <property type="evidence" value="ECO:0007669"/>
    <property type="project" value="InterPro"/>
</dbReference>
<dbReference type="PROSITE" id="PS00092">
    <property type="entry name" value="N6_MTASE"/>
    <property type="match status" value="1"/>
</dbReference>
<evidence type="ECO:0000256" key="2">
    <source>
        <dbReference type="ARBA" id="ARBA00022679"/>
    </source>
</evidence>
<dbReference type="Pfam" id="PF05063">
    <property type="entry name" value="MT-A70"/>
    <property type="match status" value="1"/>
</dbReference>
<dbReference type="SUPFAM" id="SSF53335">
    <property type="entry name" value="S-adenosyl-L-methionine-dependent methyltransferases"/>
    <property type="match status" value="1"/>
</dbReference>
<proteinExistence type="predicted"/>
<dbReference type="InterPro" id="IPR007757">
    <property type="entry name" value="MT-A70-like"/>
</dbReference>
<dbReference type="EMBL" id="BARS01010501">
    <property type="protein sequence ID" value="GAF94271.1"/>
    <property type="molecule type" value="Genomic_DNA"/>
</dbReference>
<evidence type="ECO:0008006" key="5">
    <source>
        <dbReference type="Google" id="ProtNLM"/>
    </source>
</evidence>
<dbReference type="PANTHER" id="PTHR12829:SF7">
    <property type="entry name" value="N6-ADENOSINE-METHYLTRANSFERASE CATALYTIC SUBUNIT"/>
    <property type="match status" value="1"/>
</dbReference>
<evidence type="ECO:0000313" key="4">
    <source>
        <dbReference type="EMBL" id="GAF94271.1"/>
    </source>
</evidence>
<sequence>RQERGWGCGEDVAARVGINRKTAENYGGIASQYEFPHRWGNLTFKHHMVVAYVSEPRRTELLQWAEETGASSRELLKKKNEVLLDLRDPELTKGKFRVIYADPPWKYGDERVVAGYTGTAAQTHYPTMSVEEICDLDIGDLADVSCVLFCWATFPLLPDAIRVVDAWGFTYKTAMVWDKQRPNMGNYHDASAELLIIATRGSALPGIRPCQVQSVKREGRHSEKPEHFRELIDSMYENGTRIELFRRGGAPTGWHVWGNEADV</sequence>
<dbReference type="PROSITE" id="PS51143">
    <property type="entry name" value="MT_A70"/>
    <property type="match status" value="1"/>
</dbReference>
<keyword evidence="2" id="KW-0808">Transferase</keyword>
<reference evidence="4" key="1">
    <citation type="journal article" date="2014" name="Front. Microbiol.">
        <title>High frequency of phylogenetically diverse reductive dehalogenase-homologous genes in deep subseafloor sedimentary metagenomes.</title>
        <authorList>
            <person name="Kawai M."/>
            <person name="Futagami T."/>
            <person name="Toyoda A."/>
            <person name="Takaki Y."/>
            <person name="Nishi S."/>
            <person name="Hori S."/>
            <person name="Arai W."/>
            <person name="Tsubouchi T."/>
            <person name="Morono Y."/>
            <person name="Uchiyama I."/>
            <person name="Ito T."/>
            <person name="Fujiyama A."/>
            <person name="Inagaki F."/>
            <person name="Takami H."/>
        </authorList>
    </citation>
    <scope>NUCLEOTIDE SEQUENCE</scope>
    <source>
        <strain evidence="4">Expedition CK06-06</strain>
    </source>
</reference>
<keyword evidence="3" id="KW-0949">S-adenosyl-L-methionine</keyword>
<name>X0U4I1_9ZZZZ</name>
<dbReference type="GO" id="GO:0032259">
    <property type="term" value="P:methylation"/>
    <property type="evidence" value="ECO:0007669"/>
    <property type="project" value="UniProtKB-KW"/>
</dbReference>
<accession>X0U4I1</accession>
<comment type="caution">
    <text evidence="4">The sequence shown here is derived from an EMBL/GenBank/DDBJ whole genome shotgun (WGS) entry which is preliminary data.</text>
</comment>
<protein>
    <recommendedName>
        <fullName evidence="5">DNA methylase N-4/N-6 domain-containing protein</fullName>
    </recommendedName>
</protein>
<feature type="non-terminal residue" evidence="4">
    <location>
        <position position="1"/>
    </location>
</feature>
<dbReference type="InterPro" id="IPR029063">
    <property type="entry name" value="SAM-dependent_MTases_sf"/>
</dbReference>
<evidence type="ECO:0000256" key="3">
    <source>
        <dbReference type="ARBA" id="ARBA00022691"/>
    </source>
</evidence>
<keyword evidence="1" id="KW-0489">Methyltransferase</keyword>
<dbReference type="PANTHER" id="PTHR12829">
    <property type="entry name" value="N6-ADENOSINE-METHYLTRANSFERASE"/>
    <property type="match status" value="1"/>
</dbReference>
<gene>
    <name evidence="4" type="ORF">S01H1_19440</name>
</gene>
<evidence type="ECO:0000256" key="1">
    <source>
        <dbReference type="ARBA" id="ARBA00022603"/>
    </source>
</evidence>
<organism evidence="4">
    <name type="scientific">marine sediment metagenome</name>
    <dbReference type="NCBI Taxonomy" id="412755"/>
    <lineage>
        <taxon>unclassified sequences</taxon>
        <taxon>metagenomes</taxon>
        <taxon>ecological metagenomes</taxon>
    </lineage>
</organism>
<dbReference type="InterPro" id="IPR002052">
    <property type="entry name" value="DNA_methylase_N6_adenine_CS"/>
</dbReference>
<dbReference type="AlphaFoldDB" id="X0U4I1"/>
<dbReference type="GO" id="GO:0001734">
    <property type="term" value="F:mRNA m(6)A methyltransferase activity"/>
    <property type="evidence" value="ECO:0007669"/>
    <property type="project" value="UniProtKB-ARBA"/>
</dbReference>